<dbReference type="AlphaFoldDB" id="A0A931LSI6"/>
<proteinExistence type="predicted"/>
<gene>
    <name evidence="1" type="ORF">HYR64_06110</name>
</gene>
<evidence type="ECO:0000313" key="1">
    <source>
        <dbReference type="EMBL" id="MBI1756665.1"/>
    </source>
</evidence>
<comment type="caution">
    <text evidence="1">The sequence shown here is derived from an EMBL/GenBank/DDBJ whole genome shotgun (WGS) entry which is preliminary data.</text>
</comment>
<name>A0A931LSI6_FIMGI</name>
<protein>
    <submittedName>
        <fullName evidence="1">Uncharacterized protein</fullName>
    </submittedName>
</protein>
<dbReference type="Proteomes" id="UP000727962">
    <property type="component" value="Unassembled WGS sequence"/>
</dbReference>
<evidence type="ECO:0000313" key="2">
    <source>
        <dbReference type="Proteomes" id="UP000727962"/>
    </source>
</evidence>
<reference evidence="1" key="1">
    <citation type="submission" date="2020-07" db="EMBL/GenBank/DDBJ databases">
        <title>Huge and variable diversity of episymbiotic CPR bacteria and DPANN archaea in groundwater ecosystems.</title>
        <authorList>
            <person name="He C.Y."/>
            <person name="Keren R."/>
            <person name="Whittaker M."/>
            <person name="Farag I.F."/>
            <person name="Doudna J."/>
            <person name="Cate J.H.D."/>
            <person name="Banfield J.F."/>
        </authorList>
    </citation>
    <scope>NUCLEOTIDE SEQUENCE</scope>
    <source>
        <strain evidence="1">NC_groundwater_17_Pr7_B-0.1um_64_12</strain>
    </source>
</reference>
<sequence length="220" mass="24447">MLLAAILFQSAKGAADRIRVYIGLPVSIESVRAITRQEAARKARILPDSTIVWETMLRRLRKPDYPLLALPFNNNVRLAALRGSTTIYVDSNGVSSAPYGRQAFDVAGFEGESRRRGSRWKRRDILAEIELANHTGERIVLVDSAGLRVGMAGPHETKRLESPTWLTWFSVASPDGSRLSVVRLSWSTGPKVPHMRSTNVRVLSAGTDSRDKVVRIDVTR</sequence>
<dbReference type="EMBL" id="JACOSL010000038">
    <property type="protein sequence ID" value="MBI1756665.1"/>
    <property type="molecule type" value="Genomic_DNA"/>
</dbReference>
<accession>A0A931LSI6</accession>
<organism evidence="1 2">
    <name type="scientific">Fimbriimonas ginsengisoli</name>
    <dbReference type="NCBI Taxonomy" id="1005039"/>
    <lineage>
        <taxon>Bacteria</taxon>
        <taxon>Bacillati</taxon>
        <taxon>Armatimonadota</taxon>
        <taxon>Fimbriimonadia</taxon>
        <taxon>Fimbriimonadales</taxon>
        <taxon>Fimbriimonadaceae</taxon>
        <taxon>Fimbriimonas</taxon>
    </lineage>
</organism>